<evidence type="ECO:0000313" key="6">
    <source>
        <dbReference type="Proteomes" id="UP000260970"/>
    </source>
</evidence>
<keyword evidence="2" id="KW-1133">Transmembrane helix</keyword>
<dbReference type="Pfam" id="PF18998">
    <property type="entry name" value="Flg_new_2"/>
    <property type="match status" value="1"/>
</dbReference>
<feature type="chain" id="PRO_5038961507" description="Bacterial repeat domain-containing protein" evidence="3">
    <location>
        <begin position="22"/>
        <end position="500"/>
    </location>
</feature>
<dbReference type="InterPro" id="IPR044060">
    <property type="entry name" value="Bacterial_rp_domain"/>
</dbReference>
<evidence type="ECO:0000259" key="4">
    <source>
        <dbReference type="Pfam" id="PF18998"/>
    </source>
</evidence>
<feature type="signal peptide" evidence="3">
    <location>
        <begin position="1"/>
        <end position="21"/>
    </location>
</feature>
<evidence type="ECO:0000256" key="1">
    <source>
        <dbReference type="SAM" id="MobiDB-lite"/>
    </source>
</evidence>
<proteinExistence type="predicted"/>
<accession>A0A3E5AQP3</accession>
<dbReference type="Proteomes" id="UP000260970">
    <property type="component" value="Unassembled WGS sequence"/>
</dbReference>
<keyword evidence="2" id="KW-0472">Membrane</keyword>
<feature type="domain" description="Bacterial repeat" evidence="4">
    <location>
        <begin position="214"/>
        <end position="269"/>
    </location>
</feature>
<reference evidence="5 6" key="1">
    <citation type="submission" date="2018-08" db="EMBL/GenBank/DDBJ databases">
        <title>A genome reference for cultivated species of the human gut microbiota.</title>
        <authorList>
            <person name="Zou Y."/>
            <person name="Xue W."/>
            <person name="Luo G."/>
        </authorList>
    </citation>
    <scope>NUCLEOTIDE SEQUENCE [LARGE SCALE GENOMIC DNA]</scope>
    <source>
        <strain evidence="5 6">OM05-6AA</strain>
    </source>
</reference>
<evidence type="ECO:0000313" key="5">
    <source>
        <dbReference type="EMBL" id="RGN25430.1"/>
    </source>
</evidence>
<dbReference type="RefSeq" id="WP_117690056.1">
    <property type="nucleotide sequence ID" value="NZ_QSUE01000006.1"/>
</dbReference>
<protein>
    <recommendedName>
        <fullName evidence="4">Bacterial repeat domain-containing protein</fullName>
    </recommendedName>
</protein>
<feature type="region of interest" description="Disordered" evidence="1">
    <location>
        <begin position="431"/>
        <end position="459"/>
    </location>
</feature>
<dbReference type="AlphaFoldDB" id="A0A3E5AQP3"/>
<evidence type="ECO:0000256" key="2">
    <source>
        <dbReference type="SAM" id="Phobius"/>
    </source>
</evidence>
<comment type="caution">
    <text evidence="5">The sequence shown here is derived from an EMBL/GenBank/DDBJ whole genome shotgun (WGS) entry which is preliminary data.</text>
</comment>
<feature type="compositionally biased region" description="Polar residues" evidence="1">
    <location>
        <begin position="47"/>
        <end position="58"/>
    </location>
</feature>
<keyword evidence="3" id="KW-0732">Signal</keyword>
<sequence length="500" mass="54281">MNKIKRIMAVMLALVMVLAIAPVQHIWADGVQQENQQPGEGRPGEPQHNQQPGMPPQGATQTIQLRVEGDAAGTDELAALVMVSLDNGANYKSLKELASDANSKVQKNGSSYEFDSAVTSIMAYLTDEAGRYMLQTPVQIGKNNAVRINAGQTFIQIDKVRYTVTWAYDAKRYGEDAYLEHGTAKIIKVGDKTDFTDWDMFGSNPGNKDGGNLVVEPGQQVTVELVPDYGYQLDSVSLNGNTLAPQDKKSTFTFTMPQTNVHFKGAFVKANDVTDVSSAAVGKIEISNGDNAAAKGNLKIDVSDSASDTTKANEQIAATDGVKKEIVANLDISLQNIVSKGTNMQEISADNYWVNDITEFEKPIRLDVAIKDFDKDSEYSVVREHNGSYDVLDATVSDGKISFETNKFSTYVIVKKTAVKAVVTNPDTVAKPQGDKKPADIKTTDKTDKVADNAGNTTKSQNIKNEKAAKTSDNMQADMMLTVFIIGVAAIVVSLRRKRS</sequence>
<name>A0A3E5AQP3_9FIRM</name>
<feature type="transmembrane region" description="Helical" evidence="2">
    <location>
        <begin position="479"/>
        <end position="495"/>
    </location>
</feature>
<feature type="region of interest" description="Disordered" evidence="1">
    <location>
        <begin position="33"/>
        <end position="58"/>
    </location>
</feature>
<dbReference type="EMBL" id="QSUG01000002">
    <property type="protein sequence ID" value="RGN25430.1"/>
    <property type="molecule type" value="Genomic_DNA"/>
</dbReference>
<feature type="compositionally biased region" description="Basic and acidic residues" evidence="1">
    <location>
        <begin position="433"/>
        <end position="451"/>
    </location>
</feature>
<evidence type="ECO:0000256" key="3">
    <source>
        <dbReference type="SAM" id="SignalP"/>
    </source>
</evidence>
<organism evidence="5 6">
    <name type="scientific">Agathobacter rectalis</name>
    <dbReference type="NCBI Taxonomy" id="39491"/>
    <lineage>
        <taxon>Bacteria</taxon>
        <taxon>Bacillati</taxon>
        <taxon>Bacillota</taxon>
        <taxon>Clostridia</taxon>
        <taxon>Lachnospirales</taxon>
        <taxon>Lachnospiraceae</taxon>
        <taxon>Agathobacter</taxon>
    </lineage>
</organism>
<keyword evidence="2" id="KW-0812">Transmembrane</keyword>
<gene>
    <name evidence="5" type="ORF">DXB72_02720</name>
</gene>